<accession>A0A1L3ZYS3</accession>
<dbReference type="RefSeq" id="WP_072598439.1">
    <property type="nucleotide sequence ID" value="NZ_CP018221.1"/>
</dbReference>
<reference evidence="2" key="1">
    <citation type="submission" date="2016-11" db="EMBL/GenBank/DDBJ databases">
        <title>Complete Genome Sequence of alachlor-degrading Sphingomonas sp. strain JJ-A5.</title>
        <authorList>
            <person name="Lee H."/>
            <person name="Ka J.-O."/>
        </authorList>
    </citation>
    <scope>NUCLEOTIDE SEQUENCE [LARGE SCALE GENOMIC DNA]</scope>
    <source>
        <strain evidence="2">JJ-A5</strain>
    </source>
</reference>
<dbReference type="OrthoDB" id="7410293at2"/>
<evidence type="ECO:0000313" key="2">
    <source>
        <dbReference type="Proteomes" id="UP000182063"/>
    </source>
</evidence>
<dbReference type="KEGG" id="sphj:BSL82_17075"/>
<dbReference type="Proteomes" id="UP000182063">
    <property type="component" value="Chromosome"/>
</dbReference>
<dbReference type="AlphaFoldDB" id="A0A1L3ZYS3"/>
<gene>
    <name evidence="1" type="ORF">BSL82_17075</name>
</gene>
<dbReference type="STRING" id="1921510.BSL82_17075"/>
<protein>
    <recommendedName>
        <fullName evidence="3">Addiction module antidote protein</fullName>
    </recommendedName>
</protein>
<evidence type="ECO:0000313" key="1">
    <source>
        <dbReference type="EMBL" id="API60781.1"/>
    </source>
</evidence>
<dbReference type="EMBL" id="CP018221">
    <property type="protein sequence ID" value="API60781.1"/>
    <property type="molecule type" value="Genomic_DNA"/>
</dbReference>
<name>A0A1L3ZYS3_9SPHN</name>
<organism evidence="1 2">
    <name type="scientific">Tardibacter chloracetimidivorans</name>
    <dbReference type="NCBI Taxonomy" id="1921510"/>
    <lineage>
        <taxon>Bacteria</taxon>
        <taxon>Pseudomonadati</taxon>
        <taxon>Pseudomonadota</taxon>
        <taxon>Alphaproteobacteria</taxon>
        <taxon>Sphingomonadales</taxon>
        <taxon>Sphingomonadaceae</taxon>
        <taxon>Tardibacter</taxon>
    </lineage>
</organism>
<sequence length="142" mass="15715">MAVDVMTLLPSRPPLFALDLPDRLLLWAMREWLAAALARKPVTPALRNGLDSFGLGETASAVARFMDEAANAWPERLRLHPARCGCPISYDESLLLACVADASRDARSAFDARLHEMIGQSMRDRMWRAAVGLARMIGRLPD</sequence>
<proteinExistence type="predicted"/>
<keyword evidence="2" id="KW-1185">Reference proteome</keyword>
<evidence type="ECO:0008006" key="3">
    <source>
        <dbReference type="Google" id="ProtNLM"/>
    </source>
</evidence>